<dbReference type="InterPro" id="IPR000425">
    <property type="entry name" value="MIP"/>
</dbReference>
<evidence type="ECO:0000256" key="2">
    <source>
        <dbReference type="ARBA" id="ARBA00022448"/>
    </source>
</evidence>
<name>A0A9D7XJC1_9BACT</name>
<comment type="similarity">
    <text evidence="6">Belongs to the MIP/aquaporin (TC 1.A.8) family.</text>
</comment>
<comment type="caution">
    <text evidence="8">The sequence shown here is derived from an EMBL/GenBank/DDBJ whole genome shotgun (WGS) entry which is preliminary data.</text>
</comment>
<organism evidence="8 9">
    <name type="scientific">Candidatus Defluviibacterium haderslevense</name>
    <dbReference type="NCBI Taxonomy" id="2981993"/>
    <lineage>
        <taxon>Bacteria</taxon>
        <taxon>Pseudomonadati</taxon>
        <taxon>Bacteroidota</taxon>
        <taxon>Saprospiria</taxon>
        <taxon>Saprospirales</taxon>
        <taxon>Saprospiraceae</taxon>
        <taxon>Candidatus Defluviibacterium</taxon>
    </lineage>
</organism>
<comment type="subcellular location">
    <subcellularLocation>
        <location evidence="1">Membrane</location>
        <topology evidence="1">Multi-pass membrane protein</topology>
    </subcellularLocation>
</comment>
<evidence type="ECO:0000256" key="7">
    <source>
        <dbReference type="SAM" id="Phobius"/>
    </source>
</evidence>
<dbReference type="InterPro" id="IPR034294">
    <property type="entry name" value="Aquaporin_transptr"/>
</dbReference>
<evidence type="ECO:0000256" key="5">
    <source>
        <dbReference type="ARBA" id="ARBA00023136"/>
    </source>
</evidence>
<dbReference type="PROSITE" id="PS00221">
    <property type="entry name" value="MIP"/>
    <property type="match status" value="1"/>
</dbReference>
<evidence type="ECO:0000256" key="1">
    <source>
        <dbReference type="ARBA" id="ARBA00004141"/>
    </source>
</evidence>
<dbReference type="Pfam" id="PF00230">
    <property type="entry name" value="MIP"/>
    <property type="match status" value="1"/>
</dbReference>
<reference evidence="8 9" key="1">
    <citation type="submission" date="2020-10" db="EMBL/GenBank/DDBJ databases">
        <title>Connecting structure to function with the recovery of over 1000 high-quality activated sludge metagenome-assembled genomes encoding full-length rRNA genes using long-read sequencing.</title>
        <authorList>
            <person name="Singleton C.M."/>
            <person name="Petriglieri F."/>
            <person name="Kristensen J.M."/>
            <person name="Kirkegaard R.H."/>
            <person name="Michaelsen T.Y."/>
            <person name="Andersen M.H."/>
            <person name="Karst S.M."/>
            <person name="Dueholm M.S."/>
            <person name="Nielsen P.H."/>
            <person name="Albertsen M."/>
        </authorList>
    </citation>
    <scope>NUCLEOTIDE SEQUENCE [LARGE SCALE GENOMIC DNA]</scope>
    <source>
        <strain evidence="8">Ribe_18-Q3-R11-54_BAT3C.373</strain>
    </source>
</reference>
<dbReference type="SUPFAM" id="SSF81338">
    <property type="entry name" value="Aquaporin-like"/>
    <property type="match status" value="1"/>
</dbReference>
<dbReference type="GO" id="GO:0016020">
    <property type="term" value="C:membrane"/>
    <property type="evidence" value="ECO:0007669"/>
    <property type="project" value="UniProtKB-SubCell"/>
</dbReference>
<evidence type="ECO:0000313" key="9">
    <source>
        <dbReference type="Proteomes" id="UP000808349"/>
    </source>
</evidence>
<evidence type="ECO:0000256" key="4">
    <source>
        <dbReference type="ARBA" id="ARBA00022989"/>
    </source>
</evidence>
<dbReference type="GO" id="GO:0015267">
    <property type="term" value="F:channel activity"/>
    <property type="evidence" value="ECO:0007669"/>
    <property type="project" value="InterPro"/>
</dbReference>
<keyword evidence="3 6" id="KW-0812">Transmembrane</keyword>
<dbReference type="InterPro" id="IPR022357">
    <property type="entry name" value="MIP_CS"/>
</dbReference>
<dbReference type="PANTHER" id="PTHR45724">
    <property type="entry name" value="AQUAPORIN NIP2-1"/>
    <property type="match status" value="1"/>
</dbReference>
<dbReference type="PRINTS" id="PR00783">
    <property type="entry name" value="MINTRINSICP"/>
</dbReference>
<keyword evidence="4 7" id="KW-1133">Transmembrane helix</keyword>
<feature type="transmembrane region" description="Helical" evidence="7">
    <location>
        <begin position="74"/>
        <end position="95"/>
    </location>
</feature>
<protein>
    <submittedName>
        <fullName evidence="8">Aquaporin</fullName>
    </submittedName>
</protein>
<sequence>MKKLLTEFIGAFFVSLSVTLCLLGTVGNMAGLAIGITLMVMVFAGGHISGGHYNPAVTLAVFIRGKCPPHEVPGYILAQLFGAALAALVGSSFIIGKLGVGMDLSGITAQAILCEILGSFAMCYVVLNVATTKDNVGNSFYGLAIGLTMTACAYAFGGISGIAFNPAIALGLGISNISGFANIWIYWVGEIIGAVVAAFTFLYINGKD</sequence>
<dbReference type="InterPro" id="IPR023271">
    <property type="entry name" value="Aquaporin-like"/>
</dbReference>
<keyword evidence="5 7" id="KW-0472">Membrane</keyword>
<evidence type="ECO:0000313" key="8">
    <source>
        <dbReference type="EMBL" id="MBK9719607.1"/>
    </source>
</evidence>
<feature type="transmembrane region" description="Helical" evidence="7">
    <location>
        <begin position="7"/>
        <end position="26"/>
    </location>
</feature>
<dbReference type="Gene3D" id="1.20.1080.10">
    <property type="entry name" value="Glycerol uptake facilitator protein"/>
    <property type="match status" value="1"/>
</dbReference>
<keyword evidence="2 6" id="KW-0813">Transport</keyword>
<dbReference type="PANTHER" id="PTHR45724:SF13">
    <property type="entry name" value="AQUAPORIN NIP1-1-RELATED"/>
    <property type="match status" value="1"/>
</dbReference>
<evidence type="ECO:0000256" key="6">
    <source>
        <dbReference type="RuleBase" id="RU000477"/>
    </source>
</evidence>
<accession>A0A9D7XJC1</accession>
<dbReference type="EMBL" id="JADKFW010000021">
    <property type="protein sequence ID" value="MBK9719607.1"/>
    <property type="molecule type" value="Genomic_DNA"/>
</dbReference>
<feature type="transmembrane region" description="Helical" evidence="7">
    <location>
        <begin position="139"/>
        <end position="164"/>
    </location>
</feature>
<dbReference type="Proteomes" id="UP000808349">
    <property type="component" value="Unassembled WGS sequence"/>
</dbReference>
<evidence type="ECO:0000256" key="3">
    <source>
        <dbReference type="ARBA" id="ARBA00022692"/>
    </source>
</evidence>
<feature type="transmembrane region" description="Helical" evidence="7">
    <location>
        <begin position="184"/>
        <end position="204"/>
    </location>
</feature>
<gene>
    <name evidence="8" type="ORF">IPO85_19235</name>
</gene>
<feature type="transmembrane region" description="Helical" evidence="7">
    <location>
        <begin position="32"/>
        <end position="53"/>
    </location>
</feature>
<feature type="transmembrane region" description="Helical" evidence="7">
    <location>
        <begin position="107"/>
        <end position="127"/>
    </location>
</feature>
<dbReference type="AlphaFoldDB" id="A0A9D7XJC1"/>
<proteinExistence type="inferred from homology"/>